<dbReference type="AlphaFoldDB" id="A0AA88L5G5"/>
<comment type="caution">
    <text evidence="4">The sequence shown here is derived from an EMBL/GenBank/DDBJ whole genome shotgun (WGS) entry which is preliminary data.</text>
</comment>
<dbReference type="PROSITE" id="PS51808">
    <property type="entry name" value="CHCH"/>
    <property type="match status" value="1"/>
</dbReference>
<comment type="subcellular location">
    <subcellularLocation>
        <location evidence="3">Mitochondrion</location>
    </subcellularLocation>
</comment>
<dbReference type="Pfam" id="PF08583">
    <property type="entry name" value="Cmc1"/>
    <property type="match status" value="1"/>
</dbReference>
<name>A0AA88L5G5_ARTSF</name>
<protein>
    <recommendedName>
        <fullName evidence="3">COX assembly mitochondrial protein</fullName>
    </recommendedName>
</protein>
<keyword evidence="5" id="KW-1185">Reference proteome</keyword>
<gene>
    <name evidence="4" type="ORF">QYM36_009485</name>
</gene>
<proteinExistence type="inferred from homology"/>
<dbReference type="Proteomes" id="UP001187531">
    <property type="component" value="Unassembled WGS sequence"/>
</dbReference>
<evidence type="ECO:0000256" key="1">
    <source>
        <dbReference type="ARBA" id="ARBA00007347"/>
    </source>
</evidence>
<organism evidence="4 5">
    <name type="scientific">Artemia franciscana</name>
    <name type="common">Brine shrimp</name>
    <name type="synonym">Artemia sanfranciscana</name>
    <dbReference type="NCBI Taxonomy" id="6661"/>
    <lineage>
        <taxon>Eukaryota</taxon>
        <taxon>Metazoa</taxon>
        <taxon>Ecdysozoa</taxon>
        <taxon>Arthropoda</taxon>
        <taxon>Crustacea</taxon>
        <taxon>Branchiopoda</taxon>
        <taxon>Anostraca</taxon>
        <taxon>Artemiidae</taxon>
        <taxon>Artemia</taxon>
    </lineage>
</organism>
<dbReference type="InterPro" id="IPR013892">
    <property type="entry name" value="Cyt_c_biogenesis_Cmc1-like"/>
</dbReference>
<dbReference type="EMBL" id="JAVRJZ010000014">
    <property type="protein sequence ID" value="KAK2713624.1"/>
    <property type="molecule type" value="Genomic_DNA"/>
</dbReference>
<comment type="similarity">
    <text evidence="1 3">Belongs to the CMC family.</text>
</comment>
<keyword evidence="2" id="KW-1015">Disulfide bond</keyword>
<evidence type="ECO:0000313" key="4">
    <source>
        <dbReference type="EMBL" id="KAK2713624.1"/>
    </source>
</evidence>
<dbReference type="GO" id="GO:0005739">
    <property type="term" value="C:mitochondrion"/>
    <property type="evidence" value="ECO:0007669"/>
    <property type="project" value="UniProtKB-SubCell"/>
</dbReference>
<reference evidence="4" key="1">
    <citation type="submission" date="2023-07" db="EMBL/GenBank/DDBJ databases">
        <title>Chromosome-level genome assembly of Artemia franciscana.</title>
        <authorList>
            <person name="Jo E."/>
        </authorList>
    </citation>
    <scope>NUCLEOTIDE SEQUENCE</scope>
    <source>
        <tissue evidence="4">Whole body</tissue>
    </source>
</reference>
<keyword evidence="3" id="KW-0496">Mitochondrion</keyword>
<accession>A0AA88L5G5</accession>
<sequence length="152" mass="17321">MVGSVMSGGLEVKFVQKLAFMQSAISFGKAEEQFGVLSDKLGGGPHGFGDPNDRTLRKVETDVLIPKIMREKARTEKCIPEVDAFKKCCKENGLMMVVKCRKETAVQRQCFEKWYQDEGFKKECTDVYLQERSEYRANGKKGKEKKKESTMF</sequence>
<evidence type="ECO:0000256" key="2">
    <source>
        <dbReference type="ARBA" id="ARBA00023157"/>
    </source>
</evidence>
<evidence type="ECO:0000313" key="5">
    <source>
        <dbReference type="Proteomes" id="UP001187531"/>
    </source>
</evidence>
<evidence type="ECO:0000256" key="3">
    <source>
        <dbReference type="RuleBase" id="RU364104"/>
    </source>
</evidence>